<dbReference type="Proteomes" id="UP000630923">
    <property type="component" value="Unassembled WGS sequence"/>
</dbReference>
<reference evidence="5" key="1">
    <citation type="journal article" date="2014" name="Int. J. Syst. Evol. Microbiol.">
        <title>Complete genome sequence of Corynebacterium casei LMG S-19264T (=DSM 44701T), isolated from a smear-ripened cheese.</title>
        <authorList>
            <consortium name="US DOE Joint Genome Institute (JGI-PGF)"/>
            <person name="Walter F."/>
            <person name="Albersmeier A."/>
            <person name="Kalinowski J."/>
            <person name="Ruckert C."/>
        </authorList>
    </citation>
    <scope>NUCLEOTIDE SEQUENCE</scope>
    <source>
        <strain evidence="5">KCTC 42590</strain>
    </source>
</reference>
<organism evidence="5 6">
    <name type="scientific">Kordiimonas sediminis</name>
    <dbReference type="NCBI Taxonomy" id="1735581"/>
    <lineage>
        <taxon>Bacteria</taxon>
        <taxon>Pseudomonadati</taxon>
        <taxon>Pseudomonadota</taxon>
        <taxon>Alphaproteobacteria</taxon>
        <taxon>Kordiimonadales</taxon>
        <taxon>Kordiimonadaceae</taxon>
        <taxon>Kordiimonas</taxon>
    </lineage>
</organism>
<gene>
    <name evidence="5" type="ORF">GCM10017044_11520</name>
</gene>
<dbReference type="InterPro" id="IPR017150">
    <property type="entry name" value="Pept_M20_glutamate_carboxypep"/>
</dbReference>
<dbReference type="InterPro" id="IPR011650">
    <property type="entry name" value="Peptidase_M20_dimer"/>
</dbReference>
<dbReference type="PIRSF" id="PIRSF037238">
    <property type="entry name" value="Carboxypeptidase_G2"/>
    <property type="match status" value="1"/>
</dbReference>
<dbReference type="Gene3D" id="3.30.70.360">
    <property type="match status" value="1"/>
</dbReference>
<evidence type="ECO:0000313" key="5">
    <source>
        <dbReference type="EMBL" id="GHF18681.1"/>
    </source>
</evidence>
<feature type="active site" evidence="3">
    <location>
        <position position="111"/>
    </location>
</feature>
<protein>
    <submittedName>
        <fullName evidence="5">Acetylornithine deacetylase</fullName>
    </submittedName>
</protein>
<dbReference type="InterPro" id="IPR050072">
    <property type="entry name" value="Peptidase_M20A"/>
</dbReference>
<comment type="caution">
    <text evidence="5">The sequence shown here is derived from an EMBL/GenBank/DDBJ whole genome shotgun (WGS) entry which is preliminary data.</text>
</comment>
<dbReference type="Pfam" id="PF01546">
    <property type="entry name" value="Peptidase_M20"/>
    <property type="match status" value="1"/>
</dbReference>
<dbReference type="SUPFAM" id="SSF53187">
    <property type="entry name" value="Zn-dependent exopeptidases"/>
    <property type="match status" value="1"/>
</dbReference>
<name>A0A919APE9_9PROT</name>
<dbReference type="NCBIfam" id="NF005602">
    <property type="entry name" value="PRK07338.1"/>
    <property type="match status" value="1"/>
</dbReference>
<dbReference type="PANTHER" id="PTHR43808:SF9">
    <property type="entry name" value="BLL0789 PROTEIN"/>
    <property type="match status" value="1"/>
</dbReference>
<evidence type="ECO:0000256" key="1">
    <source>
        <dbReference type="ARBA" id="ARBA00022723"/>
    </source>
</evidence>
<evidence type="ECO:0000256" key="2">
    <source>
        <dbReference type="ARBA" id="ARBA00022801"/>
    </source>
</evidence>
<dbReference type="EMBL" id="BNCI01000001">
    <property type="protein sequence ID" value="GHF18681.1"/>
    <property type="molecule type" value="Genomic_DNA"/>
</dbReference>
<evidence type="ECO:0000256" key="3">
    <source>
        <dbReference type="PIRSR" id="PIRSR037238-1"/>
    </source>
</evidence>
<dbReference type="SUPFAM" id="SSF55031">
    <property type="entry name" value="Bacterial exopeptidase dimerisation domain"/>
    <property type="match status" value="1"/>
</dbReference>
<dbReference type="Pfam" id="PF07687">
    <property type="entry name" value="M20_dimer"/>
    <property type="match status" value="1"/>
</dbReference>
<evidence type="ECO:0000259" key="4">
    <source>
        <dbReference type="Pfam" id="PF07687"/>
    </source>
</evidence>
<keyword evidence="1" id="KW-0479">Metal-binding</keyword>
<feature type="active site" description="Proton acceptor" evidence="3">
    <location>
        <position position="172"/>
    </location>
</feature>
<dbReference type="Gene3D" id="3.40.630.10">
    <property type="entry name" value="Zn peptidases"/>
    <property type="match status" value="1"/>
</dbReference>
<keyword evidence="6" id="KW-1185">Reference proteome</keyword>
<dbReference type="InterPro" id="IPR036264">
    <property type="entry name" value="Bact_exopeptidase_dim_dom"/>
</dbReference>
<keyword evidence="2" id="KW-0378">Hydrolase</keyword>
<dbReference type="GO" id="GO:0016787">
    <property type="term" value="F:hydrolase activity"/>
    <property type="evidence" value="ECO:0007669"/>
    <property type="project" value="UniProtKB-KW"/>
</dbReference>
<dbReference type="AlphaFoldDB" id="A0A919APE9"/>
<sequence length="418" mass="44592">MSNDLMNLLVTDEVKTTLDWLDAQQVSMQETVINWSHINSGSRNLDGLSAMEDEIVSAFRCLDTEIELIQLEDTETVLDSGEVTQVANGRTIRIFKRPTANRRVLMTGHYDTVFPKNSAFQKTHWLDENTLNGPGVADMKGGILVMLHALQGFEKTAAAANVGWEVLLSPDEETGSLASAPLLADRAQAAHIGMTYEPALADGTLAGERKGSGNYTVRVQGKAAHAGREFFEGRNAVVLLAGIIGKLSALTGGREGLTVNPAVITGGVAPNIVPDLAMCRFNVRLKAPEDAPWFEGEVQKIIDTANTEDGFTVELFGGINRPPKALSDANLKLMDLIGACGKSLGLSIAYVPTGGCCEGNNLAAAGLPNVDTLGVRGGMIHSDEEFMIVESLSERAKLSFLILTAFAHGALDSVISAR</sequence>
<reference evidence="5" key="2">
    <citation type="submission" date="2020-09" db="EMBL/GenBank/DDBJ databases">
        <authorList>
            <person name="Sun Q."/>
            <person name="Kim S."/>
        </authorList>
    </citation>
    <scope>NUCLEOTIDE SEQUENCE</scope>
    <source>
        <strain evidence="5">KCTC 42590</strain>
    </source>
</reference>
<dbReference type="RefSeq" id="WP_229819163.1">
    <property type="nucleotide sequence ID" value="NZ_BNCI01000001.1"/>
</dbReference>
<accession>A0A919APE9</accession>
<dbReference type="PANTHER" id="PTHR43808">
    <property type="entry name" value="ACETYLORNITHINE DEACETYLASE"/>
    <property type="match status" value="1"/>
</dbReference>
<dbReference type="GO" id="GO:0046872">
    <property type="term" value="F:metal ion binding"/>
    <property type="evidence" value="ECO:0007669"/>
    <property type="project" value="UniProtKB-KW"/>
</dbReference>
<proteinExistence type="predicted"/>
<evidence type="ECO:0000313" key="6">
    <source>
        <dbReference type="Proteomes" id="UP000630923"/>
    </source>
</evidence>
<feature type="domain" description="Peptidase M20 dimerisation" evidence="4">
    <location>
        <begin position="208"/>
        <end position="307"/>
    </location>
</feature>
<dbReference type="InterPro" id="IPR002933">
    <property type="entry name" value="Peptidase_M20"/>
</dbReference>